<evidence type="ECO:0000313" key="3">
    <source>
        <dbReference type="EMBL" id="MEI5614138.1"/>
    </source>
</evidence>
<evidence type="ECO:0008006" key="5">
    <source>
        <dbReference type="Google" id="ProtNLM"/>
    </source>
</evidence>
<sequence length="278" mass="28893">MKARFGVRRGTVLLATLLVALSAAVLPGSASADGHGGENGNGDGNGGGHQGRSDHWGVITRNTIGSPVAQLRNGPFGSFGVLGPEGRPPYGRGSLGIEVANDSTTLTPTSEKVDFGNEVDFFSKPVSGLTQVGFHVFQTGENVGYGGGAPNMPNIRFEIDPNLDAAPNSNYSTLVWVPPATTVTNRWSPYLDATTSGSWFLTGAAGTATGCTQSAAIPCTFAAVKTALDQDAGDPATILTAAVGKGRDFMWIGAVDGFRINETIYDFEQWGVRARPAD</sequence>
<gene>
    <name evidence="3" type="ORF">WB403_33860</name>
</gene>
<evidence type="ECO:0000313" key="4">
    <source>
        <dbReference type="Proteomes" id="UP001365781"/>
    </source>
</evidence>
<name>A0ABU8GLV1_9ACTN</name>
<keyword evidence="4" id="KW-1185">Reference proteome</keyword>
<dbReference type="EMBL" id="JBBAYM010000027">
    <property type="protein sequence ID" value="MEI5614138.1"/>
    <property type="molecule type" value="Genomic_DNA"/>
</dbReference>
<accession>A0ABU8GLV1</accession>
<reference evidence="3 4" key="1">
    <citation type="submission" date="2024-03" db="EMBL/GenBank/DDBJ databases">
        <title>First Report of Pectobacterium brasiliscabiei causing potato scab in china.</title>
        <authorList>
            <person name="Handique U."/>
        </authorList>
    </citation>
    <scope>NUCLEOTIDE SEQUENCE [LARGE SCALE GENOMIC DNA]</scope>
    <source>
        <strain evidence="3 4">ZRIMU1503</strain>
    </source>
</reference>
<comment type="caution">
    <text evidence="3">The sequence shown here is derived from an EMBL/GenBank/DDBJ whole genome shotgun (WGS) entry which is preliminary data.</text>
</comment>
<dbReference type="Proteomes" id="UP001365781">
    <property type="component" value="Unassembled WGS sequence"/>
</dbReference>
<evidence type="ECO:0000256" key="1">
    <source>
        <dbReference type="SAM" id="MobiDB-lite"/>
    </source>
</evidence>
<evidence type="ECO:0000256" key="2">
    <source>
        <dbReference type="SAM" id="SignalP"/>
    </source>
</evidence>
<feature type="chain" id="PRO_5046120023" description="Secreted protein" evidence="2">
    <location>
        <begin position="33"/>
        <end position="278"/>
    </location>
</feature>
<organism evidence="3 4">
    <name type="scientific">Streptomyces brasiliscabiei</name>
    <dbReference type="NCBI Taxonomy" id="2736302"/>
    <lineage>
        <taxon>Bacteria</taxon>
        <taxon>Bacillati</taxon>
        <taxon>Actinomycetota</taxon>
        <taxon>Actinomycetes</taxon>
        <taxon>Kitasatosporales</taxon>
        <taxon>Streptomycetaceae</taxon>
        <taxon>Streptomyces</taxon>
    </lineage>
</organism>
<feature type="compositionally biased region" description="Gly residues" evidence="1">
    <location>
        <begin position="37"/>
        <end position="50"/>
    </location>
</feature>
<feature type="region of interest" description="Disordered" evidence="1">
    <location>
        <begin position="32"/>
        <end position="56"/>
    </location>
</feature>
<protein>
    <recommendedName>
        <fullName evidence="5">Secreted protein</fullName>
    </recommendedName>
</protein>
<proteinExistence type="predicted"/>
<feature type="signal peptide" evidence="2">
    <location>
        <begin position="1"/>
        <end position="32"/>
    </location>
</feature>
<dbReference type="RefSeq" id="WP_336540939.1">
    <property type="nucleotide sequence ID" value="NZ_JBBAYL010000022.1"/>
</dbReference>
<keyword evidence="2" id="KW-0732">Signal</keyword>